<accession>A0A8J4QH22</accession>
<protein>
    <recommendedName>
        <fullName evidence="11">ABC transmembrane type-1 domain-containing protein</fullName>
    </recommendedName>
</protein>
<dbReference type="Gene3D" id="1.20.1560.10">
    <property type="entry name" value="ABC transporter type 1, transmembrane domain"/>
    <property type="match status" value="1"/>
</dbReference>
<evidence type="ECO:0000256" key="2">
    <source>
        <dbReference type="ARBA" id="ARBA00007577"/>
    </source>
</evidence>
<dbReference type="InterPro" id="IPR011527">
    <property type="entry name" value="ABC1_TM_dom"/>
</dbReference>
<dbReference type="GO" id="GO:0005524">
    <property type="term" value="F:ATP binding"/>
    <property type="evidence" value="ECO:0007669"/>
    <property type="project" value="InterPro"/>
</dbReference>
<feature type="domain" description="ABC transmembrane type-1" evidence="11">
    <location>
        <begin position="67"/>
        <end position="338"/>
    </location>
</feature>
<keyword evidence="4 10" id="KW-0812">Transmembrane</keyword>
<keyword evidence="5" id="KW-0677">Repeat</keyword>
<evidence type="ECO:0000256" key="3">
    <source>
        <dbReference type="ARBA" id="ARBA00022448"/>
    </source>
</evidence>
<dbReference type="Pfam" id="PF00664">
    <property type="entry name" value="ABC_membrane"/>
    <property type="match status" value="1"/>
</dbReference>
<reference evidence="12" key="1">
    <citation type="submission" date="2020-03" db="EMBL/GenBank/DDBJ databases">
        <title>Castanea mollissima Vanexum genome sequencing.</title>
        <authorList>
            <person name="Staton M."/>
        </authorList>
    </citation>
    <scope>NUCLEOTIDE SEQUENCE</scope>
    <source>
        <tissue evidence="12">Leaf</tissue>
    </source>
</reference>
<evidence type="ECO:0000256" key="7">
    <source>
        <dbReference type="ARBA" id="ARBA00023136"/>
    </source>
</evidence>
<feature type="transmembrane region" description="Helical" evidence="10">
    <location>
        <begin position="288"/>
        <end position="311"/>
    </location>
</feature>
<feature type="transmembrane region" description="Helical" evidence="10">
    <location>
        <begin position="191"/>
        <end position="214"/>
    </location>
</feature>
<comment type="caution">
    <text evidence="12">The sequence shown here is derived from an EMBL/GenBank/DDBJ whole genome shotgun (WGS) entry which is preliminary data.</text>
</comment>
<sequence>MEVRTGWNGNTTMHEDAAIKNSEEAEKSPSMINDQDDPDNKGEKNTKTVSFLKLFSFVDSTDVLLMIIGTIGAIGNGLGMPIMTIIFGEMVNVSGINQNNKDIVREVSKVCVKVLYLAAGIGVAGFLQVACWMVTGERTRIRGFYLKTILRQEIAFFDMEANTGEAVGRMSGDTVLIQDAMGEKVGKFLQLVSTFIGGFFVAFFKGWLLALVLLSSIPPLVASGCLMSIIRSKTASRGQSSYANAANVVEQTIGSIRTVASFAGEKQAINNYKKYLITAYKSGVYEGLASGLSLATVLLVMFTSYGLAILYGSKLILRKVYNGGDVLNVIMAIMTGSMRSISLHECLCCW</sequence>
<feature type="compositionally biased region" description="Basic and acidic residues" evidence="9">
    <location>
        <begin position="13"/>
        <end position="27"/>
    </location>
</feature>
<evidence type="ECO:0000256" key="8">
    <source>
        <dbReference type="ARBA" id="ARBA00023180"/>
    </source>
</evidence>
<evidence type="ECO:0000256" key="6">
    <source>
        <dbReference type="ARBA" id="ARBA00022989"/>
    </source>
</evidence>
<evidence type="ECO:0000256" key="4">
    <source>
        <dbReference type="ARBA" id="ARBA00022692"/>
    </source>
</evidence>
<evidence type="ECO:0000259" key="11">
    <source>
        <dbReference type="PROSITE" id="PS50929"/>
    </source>
</evidence>
<name>A0A8J4QH22_9ROSI</name>
<dbReference type="GO" id="GO:0005743">
    <property type="term" value="C:mitochondrial inner membrane"/>
    <property type="evidence" value="ECO:0007669"/>
    <property type="project" value="TreeGrafter"/>
</dbReference>
<evidence type="ECO:0000313" key="13">
    <source>
        <dbReference type="Proteomes" id="UP000737018"/>
    </source>
</evidence>
<evidence type="ECO:0000313" key="12">
    <source>
        <dbReference type="EMBL" id="KAF3949790.1"/>
    </source>
</evidence>
<organism evidence="12 13">
    <name type="scientific">Castanea mollissima</name>
    <name type="common">Chinese chestnut</name>
    <dbReference type="NCBI Taxonomy" id="60419"/>
    <lineage>
        <taxon>Eukaryota</taxon>
        <taxon>Viridiplantae</taxon>
        <taxon>Streptophyta</taxon>
        <taxon>Embryophyta</taxon>
        <taxon>Tracheophyta</taxon>
        <taxon>Spermatophyta</taxon>
        <taxon>Magnoliopsida</taxon>
        <taxon>eudicotyledons</taxon>
        <taxon>Gunneridae</taxon>
        <taxon>Pentapetalae</taxon>
        <taxon>rosids</taxon>
        <taxon>fabids</taxon>
        <taxon>Fagales</taxon>
        <taxon>Fagaceae</taxon>
        <taxon>Castanea</taxon>
    </lineage>
</organism>
<dbReference type="InterPro" id="IPR039421">
    <property type="entry name" value="Type_1_exporter"/>
</dbReference>
<keyword evidence="13" id="KW-1185">Reference proteome</keyword>
<gene>
    <name evidence="12" type="ORF">CMV_024379</name>
</gene>
<dbReference type="PANTHER" id="PTHR43394:SF16">
    <property type="entry name" value="ABC TRANSPORTER B FAMILY MEMBER 4-LIKE ISOFORM X1"/>
    <property type="match status" value="1"/>
</dbReference>
<evidence type="ECO:0000256" key="5">
    <source>
        <dbReference type="ARBA" id="ARBA00022737"/>
    </source>
</evidence>
<proteinExistence type="inferred from homology"/>
<dbReference type="PANTHER" id="PTHR43394">
    <property type="entry name" value="ATP-DEPENDENT PERMEASE MDL1, MITOCHONDRIAL"/>
    <property type="match status" value="1"/>
</dbReference>
<dbReference type="GO" id="GO:0015421">
    <property type="term" value="F:ABC-type oligopeptide transporter activity"/>
    <property type="evidence" value="ECO:0007669"/>
    <property type="project" value="TreeGrafter"/>
</dbReference>
<dbReference type="EMBL" id="JRKL02005864">
    <property type="protein sequence ID" value="KAF3949790.1"/>
    <property type="molecule type" value="Genomic_DNA"/>
</dbReference>
<keyword evidence="8" id="KW-0325">Glycoprotein</keyword>
<dbReference type="PROSITE" id="PS50929">
    <property type="entry name" value="ABC_TM1F"/>
    <property type="match status" value="1"/>
</dbReference>
<evidence type="ECO:0000256" key="9">
    <source>
        <dbReference type="SAM" id="MobiDB-lite"/>
    </source>
</evidence>
<feature type="region of interest" description="Disordered" evidence="9">
    <location>
        <begin position="1"/>
        <end position="43"/>
    </location>
</feature>
<dbReference type="OrthoDB" id="6500128at2759"/>
<dbReference type="Proteomes" id="UP000737018">
    <property type="component" value="Unassembled WGS sequence"/>
</dbReference>
<comment type="similarity">
    <text evidence="2">Belongs to the ABC transporter superfamily. ABCB family. Multidrug resistance exporter (TC 3.A.1.201) subfamily.</text>
</comment>
<dbReference type="SUPFAM" id="SSF90123">
    <property type="entry name" value="ABC transporter transmembrane region"/>
    <property type="match status" value="1"/>
</dbReference>
<keyword evidence="7 10" id="KW-0472">Membrane</keyword>
<dbReference type="AlphaFoldDB" id="A0A8J4QH22"/>
<comment type="subcellular location">
    <subcellularLocation>
        <location evidence="1">Membrane</location>
        <topology evidence="1">Multi-pass membrane protein</topology>
    </subcellularLocation>
</comment>
<feature type="transmembrane region" description="Helical" evidence="10">
    <location>
        <begin position="114"/>
        <end position="135"/>
    </location>
</feature>
<feature type="transmembrane region" description="Helical" evidence="10">
    <location>
        <begin position="63"/>
        <end position="87"/>
    </location>
</feature>
<evidence type="ECO:0000256" key="10">
    <source>
        <dbReference type="SAM" id="Phobius"/>
    </source>
</evidence>
<dbReference type="CDD" id="cd18577">
    <property type="entry name" value="ABC_6TM_Pgp_ABCB1_D1_like"/>
    <property type="match status" value="1"/>
</dbReference>
<keyword evidence="6 10" id="KW-1133">Transmembrane helix</keyword>
<dbReference type="GO" id="GO:0090374">
    <property type="term" value="P:oligopeptide export from mitochondrion"/>
    <property type="evidence" value="ECO:0007669"/>
    <property type="project" value="TreeGrafter"/>
</dbReference>
<dbReference type="InterPro" id="IPR036640">
    <property type="entry name" value="ABC1_TM_sf"/>
</dbReference>
<evidence type="ECO:0000256" key="1">
    <source>
        <dbReference type="ARBA" id="ARBA00004141"/>
    </source>
</evidence>
<keyword evidence="3" id="KW-0813">Transport</keyword>